<keyword evidence="2" id="KW-1185">Reference proteome</keyword>
<protein>
    <submittedName>
        <fullName evidence="1">Uncharacterized protein</fullName>
    </submittedName>
</protein>
<accession>A0A6A8D760</accession>
<proteinExistence type="predicted"/>
<dbReference type="RefSeq" id="WP_153735234.1">
    <property type="nucleotide sequence ID" value="NZ_WJNG01000002.1"/>
</dbReference>
<organism evidence="1 2">
    <name type="scientific">Aquibacillus halophilus</name>
    <dbReference type="NCBI Taxonomy" id="930132"/>
    <lineage>
        <taxon>Bacteria</taxon>
        <taxon>Bacillati</taxon>
        <taxon>Bacillota</taxon>
        <taxon>Bacilli</taxon>
        <taxon>Bacillales</taxon>
        <taxon>Bacillaceae</taxon>
        <taxon>Aquibacillus</taxon>
    </lineage>
</organism>
<gene>
    <name evidence="1" type="ORF">GH741_02765</name>
</gene>
<dbReference type="AlphaFoldDB" id="A0A6A8D760"/>
<sequence>MKKLKNGDKIFAYLKGQGYVGYGEIISNAVIAKEFILEDATYFFDNHLKQPNIKENKDNPNMADWGCRSKLV</sequence>
<name>A0A6A8D760_9BACI</name>
<dbReference type="OrthoDB" id="570199at2"/>
<reference evidence="1" key="1">
    <citation type="submission" date="2019-11" db="EMBL/GenBank/DDBJ databases">
        <authorList>
            <person name="Li J."/>
        </authorList>
    </citation>
    <scope>NUCLEOTIDE SEQUENCE</scope>
    <source>
        <strain evidence="1">B6B</strain>
    </source>
</reference>
<evidence type="ECO:0000313" key="2">
    <source>
        <dbReference type="Proteomes" id="UP000799092"/>
    </source>
</evidence>
<comment type="caution">
    <text evidence="1">The sequence shown here is derived from an EMBL/GenBank/DDBJ whole genome shotgun (WGS) entry which is preliminary data.</text>
</comment>
<dbReference type="Proteomes" id="UP000799092">
    <property type="component" value="Unassembled WGS sequence"/>
</dbReference>
<evidence type="ECO:0000313" key="1">
    <source>
        <dbReference type="EMBL" id="MRH41593.1"/>
    </source>
</evidence>
<dbReference type="EMBL" id="WJNG01000002">
    <property type="protein sequence ID" value="MRH41593.1"/>
    <property type="molecule type" value="Genomic_DNA"/>
</dbReference>